<evidence type="ECO:0000256" key="1">
    <source>
        <dbReference type="SAM" id="MobiDB-lite"/>
    </source>
</evidence>
<organism evidence="2 3">
    <name type="scientific">Ostreobium quekettii</name>
    <dbReference type="NCBI Taxonomy" id="121088"/>
    <lineage>
        <taxon>Eukaryota</taxon>
        <taxon>Viridiplantae</taxon>
        <taxon>Chlorophyta</taxon>
        <taxon>core chlorophytes</taxon>
        <taxon>Ulvophyceae</taxon>
        <taxon>TCBD clade</taxon>
        <taxon>Bryopsidales</taxon>
        <taxon>Ostreobineae</taxon>
        <taxon>Ostreobiaceae</taxon>
        <taxon>Ostreobium</taxon>
    </lineage>
</organism>
<feature type="region of interest" description="Disordered" evidence="1">
    <location>
        <begin position="355"/>
        <end position="377"/>
    </location>
</feature>
<feature type="non-terminal residue" evidence="2">
    <location>
        <position position="493"/>
    </location>
</feature>
<gene>
    <name evidence="2" type="ORF">OSTQU699_LOCUS6207</name>
</gene>
<dbReference type="EMBL" id="CAJHUC010001357">
    <property type="protein sequence ID" value="CAD7700848.1"/>
    <property type="molecule type" value="Genomic_DNA"/>
</dbReference>
<protein>
    <submittedName>
        <fullName evidence="2">Uncharacterized protein</fullName>
    </submittedName>
</protein>
<evidence type="ECO:0000313" key="2">
    <source>
        <dbReference type="EMBL" id="CAD7700848.1"/>
    </source>
</evidence>
<name>A0A8S1J4Y5_9CHLO</name>
<feature type="region of interest" description="Disordered" evidence="1">
    <location>
        <begin position="312"/>
        <end position="333"/>
    </location>
</feature>
<feature type="region of interest" description="Disordered" evidence="1">
    <location>
        <begin position="266"/>
        <end position="289"/>
    </location>
</feature>
<dbReference type="AlphaFoldDB" id="A0A8S1J4Y5"/>
<reference evidence="2" key="1">
    <citation type="submission" date="2020-12" db="EMBL/GenBank/DDBJ databases">
        <authorList>
            <person name="Iha C."/>
        </authorList>
    </citation>
    <scope>NUCLEOTIDE SEQUENCE</scope>
</reference>
<accession>A0A8S1J4Y5</accession>
<feature type="compositionally biased region" description="Basic and acidic residues" evidence="1">
    <location>
        <begin position="276"/>
        <end position="286"/>
    </location>
</feature>
<evidence type="ECO:0000313" key="3">
    <source>
        <dbReference type="Proteomes" id="UP000708148"/>
    </source>
</evidence>
<dbReference type="Proteomes" id="UP000708148">
    <property type="component" value="Unassembled WGS sequence"/>
</dbReference>
<keyword evidence="3" id="KW-1185">Reference proteome</keyword>
<sequence>FQLEDQVVIVREGAVIQSFSREDKPDLFPVVQRPSPFCILNEPGAKFTLQGKGISGLQDTLFCRVKGRYVPIDVDYDAHEEVEGVEAVECELLEECQTGALRIEAAHMGTLSSEPRVVLAVRDPQIVAEVRSLETENTSDEALDSWLHDMGRVLEFRDWVLARYSDSAPAEAFEEAAKWEYTVEEMAVIVRTARRLVGFALGRSWTAVTEAVLPVAMLGPGAVAEVASLCKASCVDLPGWMHLAEESEKRCMVSFLQQWAMQAGSSQAPVSGARSPKSERHPKTEHTVAPQPRMGVLAERPVQNAPLPSASQAICHSQTPGPHPESAGEPAANSAQFNEGCYQDRHKLLALCGSGKRSKGGGRGQLGGSRSDEGLGNVQGASSIGPVSSASFCTGAMKAPELSKAGDGHSPCDTHPSTGRFQLWDSSNSAGVALRRFAPTRTSIGCGSGGWRAKRRIMELWHHSSESLCPPTAMLVADGFGQFKNWNMQVATY</sequence>
<comment type="caution">
    <text evidence="2">The sequence shown here is derived from an EMBL/GenBank/DDBJ whole genome shotgun (WGS) entry which is preliminary data.</text>
</comment>
<proteinExistence type="predicted"/>